<keyword evidence="2" id="KW-1185">Reference proteome</keyword>
<accession>A0A5B7DX91</accession>
<dbReference type="Proteomes" id="UP000324222">
    <property type="component" value="Unassembled WGS sequence"/>
</dbReference>
<comment type="caution">
    <text evidence="1">The sequence shown here is derived from an EMBL/GenBank/DDBJ whole genome shotgun (WGS) entry which is preliminary data.</text>
</comment>
<evidence type="ECO:0000313" key="1">
    <source>
        <dbReference type="EMBL" id="MPC25935.1"/>
    </source>
</evidence>
<reference evidence="1 2" key="1">
    <citation type="submission" date="2019-05" db="EMBL/GenBank/DDBJ databases">
        <title>Another draft genome of Portunus trituberculatus and its Hox gene families provides insights of decapod evolution.</title>
        <authorList>
            <person name="Jeong J.-H."/>
            <person name="Song I."/>
            <person name="Kim S."/>
            <person name="Choi T."/>
            <person name="Kim D."/>
            <person name="Ryu S."/>
            <person name="Kim W."/>
        </authorList>
    </citation>
    <scope>NUCLEOTIDE SEQUENCE [LARGE SCALE GENOMIC DNA]</scope>
    <source>
        <tissue evidence="1">Muscle</tissue>
    </source>
</reference>
<evidence type="ECO:0000313" key="2">
    <source>
        <dbReference type="Proteomes" id="UP000324222"/>
    </source>
</evidence>
<sequence>MYTGLWSIKYLSMHNSSMYVYVCMNVYVTNIDILIPSVYIITDFHIHSADYLVVLYNFRNSCEGLK</sequence>
<name>A0A5B7DX91_PORTR</name>
<dbReference type="AlphaFoldDB" id="A0A5B7DX91"/>
<gene>
    <name evidence="1" type="ORF">E2C01_019059</name>
</gene>
<organism evidence="1 2">
    <name type="scientific">Portunus trituberculatus</name>
    <name type="common">Swimming crab</name>
    <name type="synonym">Neptunus trituberculatus</name>
    <dbReference type="NCBI Taxonomy" id="210409"/>
    <lineage>
        <taxon>Eukaryota</taxon>
        <taxon>Metazoa</taxon>
        <taxon>Ecdysozoa</taxon>
        <taxon>Arthropoda</taxon>
        <taxon>Crustacea</taxon>
        <taxon>Multicrustacea</taxon>
        <taxon>Malacostraca</taxon>
        <taxon>Eumalacostraca</taxon>
        <taxon>Eucarida</taxon>
        <taxon>Decapoda</taxon>
        <taxon>Pleocyemata</taxon>
        <taxon>Brachyura</taxon>
        <taxon>Eubrachyura</taxon>
        <taxon>Portunoidea</taxon>
        <taxon>Portunidae</taxon>
        <taxon>Portuninae</taxon>
        <taxon>Portunus</taxon>
    </lineage>
</organism>
<dbReference type="EMBL" id="VSRR010001530">
    <property type="protein sequence ID" value="MPC25935.1"/>
    <property type="molecule type" value="Genomic_DNA"/>
</dbReference>
<protein>
    <submittedName>
        <fullName evidence="1">Uncharacterized protein</fullName>
    </submittedName>
</protein>
<proteinExistence type="predicted"/>